<keyword evidence="5" id="KW-0175">Coiled coil</keyword>
<feature type="region of interest" description="Disordered" evidence="6">
    <location>
        <begin position="221"/>
        <end position="246"/>
    </location>
</feature>
<dbReference type="Gramene" id="Bo6g044050.1">
    <property type="protein sequence ID" value="Bo6g044050.1"/>
    <property type="gene ID" value="Bo6g044050"/>
</dbReference>
<evidence type="ECO:0000256" key="4">
    <source>
        <dbReference type="PROSITE-ProRule" id="PRU01343"/>
    </source>
</evidence>
<dbReference type="PANTHER" id="PTHR33248">
    <property type="entry name" value="ZINC ION-BINDING PROTEIN"/>
    <property type="match status" value="1"/>
</dbReference>
<dbReference type="OMA" id="FESSMQW"/>
<keyword evidence="3" id="KW-0862">Zinc</keyword>
<evidence type="ECO:0000256" key="3">
    <source>
        <dbReference type="ARBA" id="ARBA00022833"/>
    </source>
</evidence>
<proteinExistence type="predicted"/>
<name>A0A0D3CRR6_BRAOL</name>
<evidence type="ECO:0000256" key="2">
    <source>
        <dbReference type="ARBA" id="ARBA00022771"/>
    </source>
</evidence>
<keyword evidence="2 4" id="KW-0863">Zinc-finger</keyword>
<keyword evidence="9" id="KW-1185">Reference proteome</keyword>
<protein>
    <recommendedName>
        <fullName evidence="7">GRF-type domain-containing protein</fullName>
    </recommendedName>
</protein>
<feature type="coiled-coil region" evidence="5">
    <location>
        <begin position="324"/>
        <end position="396"/>
    </location>
</feature>
<feature type="domain" description="GRF-type" evidence="7">
    <location>
        <begin position="269"/>
        <end position="314"/>
    </location>
</feature>
<dbReference type="HOGENOM" id="CLU_687642_0_0_1"/>
<evidence type="ECO:0000256" key="6">
    <source>
        <dbReference type="SAM" id="MobiDB-lite"/>
    </source>
</evidence>
<dbReference type="Proteomes" id="UP000032141">
    <property type="component" value="Chromosome C6"/>
</dbReference>
<dbReference type="InterPro" id="IPR010666">
    <property type="entry name" value="Znf_GRF"/>
</dbReference>
<feature type="compositionally biased region" description="Basic and acidic residues" evidence="6">
    <location>
        <begin position="226"/>
        <end position="245"/>
    </location>
</feature>
<keyword evidence="1" id="KW-0479">Metal-binding</keyword>
<dbReference type="GO" id="GO:0008270">
    <property type="term" value="F:zinc ion binding"/>
    <property type="evidence" value="ECO:0007669"/>
    <property type="project" value="UniProtKB-KW"/>
</dbReference>
<dbReference type="InterPro" id="IPR057222">
    <property type="entry name" value="DUF7900"/>
</dbReference>
<reference evidence="8 9" key="1">
    <citation type="journal article" date="2014" name="Genome Biol.">
        <title>Transcriptome and methylome profiling reveals relics of genome dominance in the mesopolyploid Brassica oleracea.</title>
        <authorList>
            <person name="Parkin I.A."/>
            <person name="Koh C."/>
            <person name="Tang H."/>
            <person name="Robinson S.J."/>
            <person name="Kagale S."/>
            <person name="Clarke W.E."/>
            <person name="Town C.D."/>
            <person name="Nixon J."/>
            <person name="Krishnakumar V."/>
            <person name="Bidwell S.L."/>
            <person name="Denoeud F."/>
            <person name="Belcram H."/>
            <person name="Links M.G."/>
            <person name="Just J."/>
            <person name="Clarke C."/>
            <person name="Bender T."/>
            <person name="Huebert T."/>
            <person name="Mason A.S."/>
            <person name="Pires J.C."/>
            <person name="Barker G."/>
            <person name="Moore J."/>
            <person name="Walley P.G."/>
            <person name="Manoli S."/>
            <person name="Batley J."/>
            <person name="Edwards D."/>
            <person name="Nelson M.N."/>
            <person name="Wang X."/>
            <person name="Paterson A.H."/>
            <person name="King G."/>
            <person name="Bancroft I."/>
            <person name="Chalhoub B."/>
            <person name="Sharpe A.G."/>
        </authorList>
    </citation>
    <scope>NUCLEOTIDE SEQUENCE</scope>
    <source>
        <strain evidence="8 9">cv. TO1000</strain>
    </source>
</reference>
<organism evidence="8 9">
    <name type="scientific">Brassica oleracea var. oleracea</name>
    <dbReference type="NCBI Taxonomy" id="109376"/>
    <lineage>
        <taxon>Eukaryota</taxon>
        <taxon>Viridiplantae</taxon>
        <taxon>Streptophyta</taxon>
        <taxon>Embryophyta</taxon>
        <taxon>Tracheophyta</taxon>
        <taxon>Spermatophyta</taxon>
        <taxon>Magnoliopsida</taxon>
        <taxon>eudicotyledons</taxon>
        <taxon>Gunneridae</taxon>
        <taxon>Pentapetalae</taxon>
        <taxon>rosids</taxon>
        <taxon>malvids</taxon>
        <taxon>Brassicales</taxon>
        <taxon>Brassicaceae</taxon>
        <taxon>Brassiceae</taxon>
        <taxon>Brassica</taxon>
    </lineage>
</organism>
<reference evidence="8" key="2">
    <citation type="submission" date="2015-03" db="UniProtKB">
        <authorList>
            <consortium name="EnsemblPlants"/>
        </authorList>
    </citation>
    <scope>IDENTIFICATION</scope>
</reference>
<sequence>MDPPPISLNSRHVGNLCGIQVSCFVHCSKHSNRNFLACVHRSSIWMLRPPLFVLFFPSGDAPSLFLISAKSSSYYSPTVYFIVSDYGDEATGSTIHSTVQRKMVDLVIGQLEEEESSSKLPLKLLAWGCYPTKLRPNIYSKAHVIGTIASWFTKYLSNESKSRYYSLSRLEVHGDSRKWWSEGGDERLMTVWWTGFESSMQWTAMKNLLVMSQLRTRKIKRGSSKSIERGSRVREMEKSKVKMSESDNFQASNSDSIISSSSTEQPVKCACNLTTHPVRVWTRKNPGRRFVSCRGRRVGRQYVKCDIFQWADQEPPHGWQHLALLEARDIINEEKEELAKLRNEDHGFHIRHRCFDAIEEELQELKDQVTEEAKSRRKMEDEMKILREEMKELKELLMYRG</sequence>
<dbReference type="AlphaFoldDB" id="A0A0D3CRR6"/>
<evidence type="ECO:0000256" key="1">
    <source>
        <dbReference type="ARBA" id="ARBA00022723"/>
    </source>
</evidence>
<dbReference type="PROSITE" id="PS51999">
    <property type="entry name" value="ZF_GRF"/>
    <property type="match status" value="1"/>
</dbReference>
<dbReference type="EnsemblPlants" id="Bo6g044050.1">
    <property type="protein sequence ID" value="Bo6g044050.1"/>
    <property type="gene ID" value="Bo6g044050"/>
</dbReference>
<evidence type="ECO:0000256" key="5">
    <source>
        <dbReference type="SAM" id="Coils"/>
    </source>
</evidence>
<evidence type="ECO:0000313" key="9">
    <source>
        <dbReference type="Proteomes" id="UP000032141"/>
    </source>
</evidence>
<evidence type="ECO:0000259" key="7">
    <source>
        <dbReference type="PROSITE" id="PS51999"/>
    </source>
</evidence>
<accession>A0A0D3CRR6</accession>
<dbReference type="Pfam" id="PF25464">
    <property type="entry name" value="DUF7900"/>
    <property type="match status" value="1"/>
</dbReference>
<evidence type="ECO:0000313" key="8">
    <source>
        <dbReference type="EnsemblPlants" id="Bo6g044050.1"/>
    </source>
</evidence>